<proteinExistence type="predicted"/>
<dbReference type="Proteomes" id="UP000663855">
    <property type="component" value="Unassembled WGS sequence"/>
</dbReference>
<dbReference type="Proteomes" id="UP000663824">
    <property type="component" value="Unassembled WGS sequence"/>
</dbReference>
<evidence type="ECO:0000313" key="5">
    <source>
        <dbReference type="Proteomes" id="UP000663855"/>
    </source>
</evidence>
<dbReference type="SUPFAM" id="SSF48452">
    <property type="entry name" value="TPR-like"/>
    <property type="match status" value="1"/>
</dbReference>
<dbReference type="EMBL" id="CAJOBH010185813">
    <property type="protein sequence ID" value="CAF4951561.1"/>
    <property type="molecule type" value="Genomic_DNA"/>
</dbReference>
<dbReference type="EMBL" id="CAJNRE010001985">
    <property type="protein sequence ID" value="CAF1963231.1"/>
    <property type="molecule type" value="Genomic_DNA"/>
</dbReference>
<organism evidence="2 5">
    <name type="scientific">Rotaria magnacalcarata</name>
    <dbReference type="NCBI Taxonomy" id="392030"/>
    <lineage>
        <taxon>Eukaryota</taxon>
        <taxon>Metazoa</taxon>
        <taxon>Spiralia</taxon>
        <taxon>Gnathifera</taxon>
        <taxon>Rotifera</taxon>
        <taxon>Eurotatoria</taxon>
        <taxon>Bdelloidea</taxon>
        <taxon>Philodinida</taxon>
        <taxon>Philodinidae</taxon>
        <taxon>Rotaria</taxon>
    </lineage>
</organism>
<sequence>MANSGSPDRSLVVAANNQNVEIFSLVWLDQNVESQYIRNTENKLRPNINLIKKFADVKKCQQYVEDLSSSDRVVMIVSGVLGQQIVPSIHKLEQVISIYVYCMNKERNKRWSKYFTKSVINEVDGLVSRIRADRQIQRNLDEPFSHNLFNVNCGNGTSTSGINGKFIFSQVLIDCILRIKSKEEDKKELITCCKQYYAGNCMEMNHLDEFEKNYSPDKVLWWYSRESFFYNVLNRALRNENIHIIFLFREFICDIYHQLKKYQVKTPITTYRCQLMSSDELKTLNASVGNFISVNSFFSSSASAKEARSFIHTFFIRDNLEPVLFEITADPNVATNKPFADISIFSEFNGEYEVVFMLGSIFRLNSVRRSSDHKLWVIQMTLCSEDTHGLKEVFLHIKKQYSEEDVNLETCAKLLWKLGKFNLAELYYKRFLEMFPPNDPLVGKIYENLCELASQTGDYDKSIHLHKKCIEFEKLNRLGSSINGHNASHHIHEFMRRKIIFYHEKAILKT</sequence>
<evidence type="ECO:0000313" key="3">
    <source>
        <dbReference type="EMBL" id="CAF1963231.1"/>
    </source>
</evidence>
<evidence type="ECO:0000259" key="1">
    <source>
        <dbReference type="Pfam" id="PF03496"/>
    </source>
</evidence>
<accession>A0A814I4X9</accession>
<dbReference type="PROSITE" id="PS51996">
    <property type="entry name" value="TR_MART"/>
    <property type="match status" value="1"/>
</dbReference>
<dbReference type="AlphaFoldDB" id="A0A814I4X9"/>
<dbReference type="Proteomes" id="UP000681967">
    <property type="component" value="Unassembled WGS sequence"/>
</dbReference>
<dbReference type="InterPro" id="IPR011990">
    <property type="entry name" value="TPR-like_helical_dom_sf"/>
</dbReference>
<evidence type="ECO:0000313" key="2">
    <source>
        <dbReference type="EMBL" id="CAF1018828.1"/>
    </source>
</evidence>
<dbReference type="InterPro" id="IPR003540">
    <property type="entry name" value="ADP-ribosyltransferase"/>
</dbReference>
<dbReference type="Gene3D" id="3.90.176.10">
    <property type="entry name" value="Toxin ADP-ribosyltransferase, Chain A, domain 1"/>
    <property type="match status" value="1"/>
</dbReference>
<reference evidence="2" key="1">
    <citation type="submission" date="2021-02" db="EMBL/GenBank/DDBJ databases">
        <authorList>
            <person name="Nowell W R."/>
        </authorList>
    </citation>
    <scope>NUCLEOTIDE SEQUENCE</scope>
</reference>
<protein>
    <recommendedName>
        <fullName evidence="1">ADP ribosyltransferase domain-containing protein</fullName>
    </recommendedName>
</protein>
<dbReference type="Pfam" id="PF03496">
    <property type="entry name" value="ADPrib_exo_Tox"/>
    <property type="match status" value="1"/>
</dbReference>
<dbReference type="SUPFAM" id="SSF56399">
    <property type="entry name" value="ADP-ribosylation"/>
    <property type="match status" value="1"/>
</dbReference>
<feature type="domain" description="ADP ribosyltransferase" evidence="1">
    <location>
        <begin position="230"/>
        <end position="381"/>
    </location>
</feature>
<dbReference type="Gene3D" id="1.25.40.10">
    <property type="entry name" value="Tetratricopeptide repeat domain"/>
    <property type="match status" value="1"/>
</dbReference>
<name>A0A814I4X9_9BILA</name>
<dbReference type="GO" id="GO:0005576">
    <property type="term" value="C:extracellular region"/>
    <property type="evidence" value="ECO:0007669"/>
    <property type="project" value="InterPro"/>
</dbReference>
<dbReference type="EMBL" id="CAJNOV010000307">
    <property type="protein sequence ID" value="CAF1018828.1"/>
    <property type="molecule type" value="Genomic_DNA"/>
</dbReference>
<comment type="caution">
    <text evidence="2">The sequence shown here is derived from an EMBL/GenBank/DDBJ whole genome shotgun (WGS) entry which is preliminary data.</text>
</comment>
<evidence type="ECO:0000313" key="4">
    <source>
        <dbReference type="EMBL" id="CAF4951561.1"/>
    </source>
</evidence>
<gene>
    <name evidence="4" type="ORF">BYL167_LOCUS53992</name>
    <name evidence="2" type="ORF">CJN711_LOCUS3211</name>
    <name evidence="3" type="ORF">MBJ925_LOCUS6463</name>
</gene>